<evidence type="ECO:0000256" key="1">
    <source>
        <dbReference type="ARBA" id="ARBA00005094"/>
    </source>
</evidence>
<feature type="binding site" evidence="9">
    <location>
        <position position="246"/>
    </location>
    <ligand>
        <name>1-deoxy-D-xylulose 5-phosphate</name>
        <dbReference type="ChEBI" id="CHEBI:57792"/>
    </ligand>
</feature>
<dbReference type="Pfam" id="PF08436">
    <property type="entry name" value="DXP_redisom_C"/>
    <property type="match status" value="1"/>
</dbReference>
<keyword evidence="6 9" id="KW-0464">Manganese</keyword>
<dbReference type="NCBIfam" id="NF009114">
    <property type="entry name" value="PRK12464.1"/>
    <property type="match status" value="1"/>
</dbReference>
<feature type="binding site" evidence="9">
    <location>
        <position position="237"/>
    </location>
    <ligand>
        <name>1-deoxy-D-xylulose 5-phosphate</name>
        <dbReference type="ChEBI" id="CHEBI:57792"/>
    </ligand>
</feature>
<feature type="binding site" evidence="9">
    <location>
        <position position="167"/>
    </location>
    <ligand>
        <name>Mn(2+)</name>
        <dbReference type="ChEBI" id="CHEBI:29035"/>
    </ligand>
</feature>
<evidence type="ECO:0000313" key="13">
    <source>
        <dbReference type="EMBL" id="CAH8217240.1"/>
    </source>
</evidence>
<feature type="binding site" evidence="9">
    <location>
        <position position="165"/>
    </location>
    <ligand>
        <name>Mn(2+)</name>
        <dbReference type="ChEBI" id="CHEBI:29035"/>
    </ligand>
</feature>
<dbReference type="GO" id="GO:0030604">
    <property type="term" value="F:1-deoxy-D-xylulose-5-phosphate reductoisomerase activity"/>
    <property type="evidence" value="ECO:0007669"/>
    <property type="project" value="UniProtKB-EC"/>
</dbReference>
<feature type="binding site" evidence="9">
    <location>
        <position position="26"/>
    </location>
    <ligand>
        <name>NADPH</name>
        <dbReference type="ChEBI" id="CHEBI:57783"/>
    </ligand>
</feature>
<dbReference type="EMBL" id="CALYLK010000131">
    <property type="protein sequence ID" value="CAH8217240.1"/>
    <property type="molecule type" value="Genomic_DNA"/>
</dbReference>
<feature type="binding site" evidence="9">
    <location>
        <position position="167"/>
    </location>
    <ligand>
        <name>1-deoxy-D-xylulose 5-phosphate</name>
        <dbReference type="ChEBI" id="CHEBI:57792"/>
    </ligand>
</feature>
<feature type="binding site" evidence="9">
    <location>
        <position position="224"/>
    </location>
    <ligand>
        <name>1-deoxy-D-xylulose 5-phosphate</name>
        <dbReference type="ChEBI" id="CHEBI:57792"/>
    </ligand>
</feature>
<dbReference type="InterPro" id="IPR013512">
    <property type="entry name" value="DXP_reductoisomerase_N"/>
</dbReference>
<feature type="domain" description="1-deoxy-D-xylulose 5-phosphate reductoisomerase N-terminal" evidence="10">
    <location>
        <begin position="19"/>
        <end position="147"/>
    </location>
</feature>
<dbReference type="EC" id="1.1.1.267" evidence="9"/>
<dbReference type="SUPFAM" id="SSF69055">
    <property type="entry name" value="1-deoxy-D-xylulose-5-phosphate reductoisomerase, C-terminal domain"/>
    <property type="match status" value="1"/>
</dbReference>
<dbReference type="SUPFAM" id="SSF55347">
    <property type="entry name" value="Glyceraldehyde-3-phosphate dehydrogenase-like, C-terminal domain"/>
    <property type="match status" value="1"/>
</dbReference>
<feature type="binding site" evidence="9">
    <location>
        <position position="53"/>
    </location>
    <ligand>
        <name>NADPH</name>
        <dbReference type="ChEBI" id="CHEBI:57783"/>
    </ligand>
</feature>
<feature type="binding site" evidence="9">
    <location>
        <position position="243"/>
    </location>
    <ligand>
        <name>1-deoxy-D-xylulose 5-phosphate</name>
        <dbReference type="ChEBI" id="CHEBI:57792"/>
    </ligand>
</feature>
<keyword evidence="7 9" id="KW-0414">Isoprene biosynthesis</keyword>
<dbReference type="NCBIfam" id="NF003938">
    <property type="entry name" value="PRK05447.1-1"/>
    <property type="match status" value="1"/>
</dbReference>
<evidence type="ECO:0000256" key="9">
    <source>
        <dbReference type="HAMAP-Rule" id="MF_00183"/>
    </source>
</evidence>
<protein>
    <recommendedName>
        <fullName evidence="9">1-deoxy-D-xylulose 5-phosphate reductoisomerase</fullName>
        <shortName evidence="9">DXP reductoisomerase</shortName>
        <ecNumber evidence="9">1.1.1.267</ecNumber>
    </recommendedName>
    <alternativeName>
        <fullName evidence="9">1-deoxyxylulose-5-phosphate reductoisomerase</fullName>
    </alternativeName>
    <alternativeName>
        <fullName evidence="9">2-C-methyl-D-erythritol 4-phosphate synthase</fullName>
    </alternativeName>
</protein>
<evidence type="ECO:0000256" key="6">
    <source>
        <dbReference type="ARBA" id="ARBA00023211"/>
    </source>
</evidence>
<organism evidence="13 14">
    <name type="scientific">Vibrio aestuarianus</name>
    <dbReference type="NCBI Taxonomy" id="28171"/>
    <lineage>
        <taxon>Bacteria</taxon>
        <taxon>Pseudomonadati</taxon>
        <taxon>Pseudomonadota</taxon>
        <taxon>Gammaproteobacteria</taxon>
        <taxon>Vibrionales</taxon>
        <taxon>Vibrionaceae</taxon>
        <taxon>Vibrio</taxon>
    </lineage>
</organism>
<evidence type="ECO:0000256" key="2">
    <source>
        <dbReference type="ARBA" id="ARBA00006825"/>
    </source>
</evidence>
<evidence type="ECO:0000256" key="3">
    <source>
        <dbReference type="ARBA" id="ARBA00022723"/>
    </source>
</evidence>
<comment type="function">
    <text evidence="9">Catalyzes the NADPH-dependent rearrangement and reduction of 1-deoxy-D-xylulose-5-phosphate (DXP) to 2-C-methyl-D-erythritol 4-phosphate (MEP).</text>
</comment>
<dbReference type="SUPFAM" id="SSF51735">
    <property type="entry name" value="NAD(P)-binding Rossmann-fold domains"/>
    <property type="match status" value="1"/>
</dbReference>
<feature type="binding site" evidence="9">
    <location>
        <position position="27"/>
    </location>
    <ligand>
        <name>NADPH</name>
        <dbReference type="ChEBI" id="CHEBI:57783"/>
    </ligand>
</feature>
<feature type="binding site" evidence="9">
    <location>
        <position position="25"/>
    </location>
    <ligand>
        <name>NADPH</name>
        <dbReference type="ChEBI" id="CHEBI:57783"/>
    </ligand>
</feature>
<dbReference type="Gene3D" id="1.10.1740.10">
    <property type="match status" value="1"/>
</dbReference>
<dbReference type="InterPro" id="IPR036291">
    <property type="entry name" value="NAD(P)-bd_dom_sf"/>
</dbReference>
<feature type="binding site" evidence="9">
    <location>
        <position position="139"/>
    </location>
    <ligand>
        <name>NADPH</name>
        <dbReference type="ChEBI" id="CHEBI:57783"/>
    </ligand>
</feature>
<dbReference type="Gene3D" id="3.40.50.720">
    <property type="entry name" value="NAD(P)-binding Rossmann-like Domain"/>
    <property type="match status" value="1"/>
</dbReference>
<dbReference type="Pfam" id="PF02670">
    <property type="entry name" value="DXP_reductoisom"/>
    <property type="match status" value="1"/>
</dbReference>
<evidence type="ECO:0000313" key="14">
    <source>
        <dbReference type="Proteomes" id="UP001152658"/>
    </source>
</evidence>
<accession>A0ABM9FN07</accession>
<feature type="binding site" evidence="9">
    <location>
        <position position="140"/>
    </location>
    <ligand>
        <name>1-deoxy-D-xylulose 5-phosphate</name>
        <dbReference type="ChEBI" id="CHEBI:57792"/>
    </ligand>
</feature>
<dbReference type="InterPro" id="IPR026877">
    <property type="entry name" value="DXPR_C"/>
</dbReference>
<keyword evidence="14" id="KW-1185">Reference proteome</keyword>
<dbReference type="InterPro" id="IPR003821">
    <property type="entry name" value="DXP_reductoisomerase"/>
</dbReference>
<reference evidence="13" key="1">
    <citation type="submission" date="2022-06" db="EMBL/GenBank/DDBJ databases">
        <authorList>
            <person name="Goudenege D."/>
            <person name="Le Roux F."/>
        </authorList>
    </citation>
    <scope>NUCLEOTIDE SEQUENCE</scope>
    <source>
        <strain evidence="13">12-063</strain>
    </source>
</reference>
<dbReference type="InterPro" id="IPR036169">
    <property type="entry name" value="DXPR_C_sf"/>
</dbReference>
<dbReference type="PANTHER" id="PTHR30525">
    <property type="entry name" value="1-DEOXY-D-XYLULOSE 5-PHOSPHATE REDUCTOISOMERASE"/>
    <property type="match status" value="1"/>
</dbReference>
<dbReference type="Pfam" id="PF13288">
    <property type="entry name" value="DXPR_C"/>
    <property type="match status" value="1"/>
</dbReference>
<comment type="cofactor">
    <cofactor evidence="9">
        <name>Mg(2+)</name>
        <dbReference type="ChEBI" id="CHEBI:18420"/>
    </cofactor>
    <cofactor evidence="9">
        <name>Mn(2+)</name>
        <dbReference type="ChEBI" id="CHEBI:29035"/>
    </cofactor>
</comment>
<dbReference type="PANTHER" id="PTHR30525:SF0">
    <property type="entry name" value="1-DEOXY-D-XYLULOSE 5-PHOSPHATE REDUCTOISOMERASE, CHLOROPLASTIC"/>
    <property type="match status" value="1"/>
</dbReference>
<evidence type="ECO:0000259" key="10">
    <source>
        <dbReference type="Pfam" id="PF02670"/>
    </source>
</evidence>
<feature type="binding site" evidence="9">
    <location>
        <position position="166"/>
    </location>
    <ligand>
        <name>1-deoxy-D-xylulose 5-phosphate</name>
        <dbReference type="ChEBI" id="CHEBI:57792"/>
    </ligand>
</feature>
<comment type="caution">
    <text evidence="9">Lacks conserved residue(s) required for the propagation of feature annotation.</text>
</comment>
<comment type="pathway">
    <text evidence="1 9">Isoprenoid biosynthesis; isopentenyl diphosphate biosynthesis via DXP pathway; isopentenyl diphosphate from 1-deoxy-D-xylulose 5-phosphate: step 1/6.</text>
</comment>
<comment type="similarity">
    <text evidence="2 9">Belongs to the DXR family.</text>
</comment>
<comment type="catalytic activity">
    <reaction evidence="8">
        <text>2-C-methyl-D-erythritol 4-phosphate + NADP(+) = 1-deoxy-D-xylulose 5-phosphate + NADPH + H(+)</text>
        <dbReference type="Rhea" id="RHEA:13717"/>
        <dbReference type="ChEBI" id="CHEBI:15378"/>
        <dbReference type="ChEBI" id="CHEBI:57783"/>
        <dbReference type="ChEBI" id="CHEBI:57792"/>
        <dbReference type="ChEBI" id="CHEBI:58262"/>
        <dbReference type="ChEBI" id="CHEBI:58349"/>
        <dbReference type="EC" id="1.1.1.267"/>
    </reaction>
    <physiologicalReaction direction="right-to-left" evidence="8">
        <dbReference type="Rhea" id="RHEA:13719"/>
    </physiologicalReaction>
</comment>
<dbReference type="HAMAP" id="MF_00183">
    <property type="entry name" value="DXP_reductoisom"/>
    <property type="match status" value="1"/>
</dbReference>
<feature type="binding site" evidence="9">
    <location>
        <position position="242"/>
    </location>
    <ligand>
        <name>1-deoxy-D-xylulose 5-phosphate</name>
        <dbReference type="ChEBI" id="CHEBI:57792"/>
    </ligand>
</feature>
<feature type="binding site" evidence="9">
    <location>
        <position position="246"/>
    </location>
    <ligand>
        <name>Mn(2+)</name>
        <dbReference type="ChEBI" id="CHEBI:29035"/>
    </ligand>
</feature>
<evidence type="ECO:0000259" key="12">
    <source>
        <dbReference type="Pfam" id="PF13288"/>
    </source>
</evidence>
<feature type="binding site" evidence="9">
    <location>
        <position position="230"/>
    </location>
    <ligand>
        <name>NADPH</name>
        <dbReference type="ChEBI" id="CHEBI:57783"/>
    </ligand>
</feature>
<name>A0ABM9FN07_9VIBR</name>
<evidence type="ECO:0000256" key="4">
    <source>
        <dbReference type="ARBA" id="ARBA00022857"/>
    </source>
</evidence>
<keyword evidence="3 9" id="KW-0479">Metal-binding</keyword>
<feature type="binding site" evidence="9">
    <location>
        <position position="201"/>
    </location>
    <ligand>
        <name>1-deoxy-D-xylulose 5-phosphate</name>
        <dbReference type="ChEBI" id="CHEBI:57792"/>
    </ligand>
</feature>
<proteinExistence type="inferred from homology"/>
<evidence type="ECO:0000256" key="5">
    <source>
        <dbReference type="ARBA" id="ARBA00023002"/>
    </source>
</evidence>
<feature type="binding site" evidence="9">
    <location>
        <position position="51"/>
    </location>
    <ligand>
        <name>NADPH</name>
        <dbReference type="ChEBI" id="CHEBI:57783"/>
    </ligand>
</feature>
<sequence length="417" mass="45497">MGQVCLPYAYFTVFAMRKLTILGATGSIGASTLKVVAQNPEQFSVVALAAGSNVNKMRELCQQWHPTYAVMATQTAADQLSLQLKSLNLNTQVLFGDEAMCDVAALDEIDTVMAAIVGAAGLLPTMAAIKAGKRVLLANKEALVMSGQLFIDAVEQYGAELLPVDSEHNAIFQCLPSEIQTKLGRCDLQAHGIQHILLTGSGGPFRYSDLNALADVTPEQAIAHPNWSMGPKISVDSATMMNKGLEYIEAKWLFNASQQQLKVLIHPQSVIHSMVQYRDGSVLAQMGEPDMATPIALTLAYPQRINAGVPALDFTQLSELSFMDVDYDRYPCLGLAIDACYQGQHATTSLNAANEIAVDAFLNKQIRFTDIARVNERVLSKVCATHTQLHSYDLESLLELDRMARNLAYQTIKERLS</sequence>
<dbReference type="InterPro" id="IPR013644">
    <property type="entry name" value="DXP_reductoisomerase_C"/>
</dbReference>
<keyword evidence="4 9" id="KW-0521">NADP</keyword>
<feature type="binding site" evidence="9">
    <location>
        <position position="141"/>
    </location>
    <ligand>
        <name>NADPH</name>
        <dbReference type="ChEBI" id="CHEBI:57783"/>
    </ligand>
</feature>
<dbReference type="PIRSF" id="PIRSF006205">
    <property type="entry name" value="Dxp_reductismrs"/>
    <property type="match status" value="1"/>
</dbReference>
<dbReference type="NCBIfam" id="TIGR00243">
    <property type="entry name" value="Dxr"/>
    <property type="match status" value="1"/>
</dbReference>
<gene>
    <name evidence="9 13" type="primary">dxr</name>
    <name evidence="13" type="ORF">VAE063_900260</name>
</gene>
<keyword evidence="5 9" id="KW-0560">Oxidoreductase</keyword>
<keyword evidence="9" id="KW-0460">Magnesium</keyword>
<evidence type="ECO:0000259" key="11">
    <source>
        <dbReference type="Pfam" id="PF08436"/>
    </source>
</evidence>
<comment type="caution">
    <text evidence="13">The sequence shown here is derived from an EMBL/GenBank/DDBJ whole genome shotgun (WGS) entry which is preliminary data.</text>
</comment>
<evidence type="ECO:0000256" key="8">
    <source>
        <dbReference type="ARBA" id="ARBA00048543"/>
    </source>
</evidence>
<evidence type="ECO:0000256" key="7">
    <source>
        <dbReference type="ARBA" id="ARBA00023229"/>
    </source>
</evidence>
<feature type="domain" description="1-deoxy-D-xylulose 5-phosphate reductoisomerase C-terminal" evidence="11">
    <location>
        <begin position="161"/>
        <end position="254"/>
    </location>
</feature>
<dbReference type="Proteomes" id="UP001152658">
    <property type="component" value="Unassembled WGS sequence"/>
</dbReference>
<feature type="domain" description="DXP reductoisomerase C-terminal" evidence="12">
    <location>
        <begin position="286"/>
        <end position="406"/>
    </location>
</feature>
<feature type="binding site" evidence="9">
    <location>
        <position position="28"/>
    </location>
    <ligand>
        <name>NADPH</name>
        <dbReference type="ChEBI" id="CHEBI:57783"/>
    </ligand>
</feature>